<protein>
    <recommendedName>
        <fullName evidence="3">Immunity protein 43 domain-containing protein</fullName>
    </recommendedName>
</protein>
<accession>A0ABT6YNX0</accession>
<dbReference type="Proteomes" id="UP001236569">
    <property type="component" value="Unassembled WGS sequence"/>
</dbReference>
<comment type="caution">
    <text evidence="1">The sequence shown here is derived from an EMBL/GenBank/DDBJ whole genome shotgun (WGS) entry which is preliminary data.</text>
</comment>
<evidence type="ECO:0000313" key="1">
    <source>
        <dbReference type="EMBL" id="MDI9865295.1"/>
    </source>
</evidence>
<sequence>MKYWQLHCTDHVDGTSKGYFPYNYKYHSSEVENFFNRDFEPSDFFLGNLPDFDVRLDGLILDKNVRVTDFIGIDSLLRGVCISDRVKKILEEYNLPNHRFYPVTFHQPSKVEKKIELIAGYWLLHFELEFGENVDFEKSEFVNDLFLLYAKDSSQIIRVNSLEEYKAVRLSTKKGLVATKLVLKSSFDTSLDVWATRSLTVGGSYFSSRLIKRLKKEKITGFEVFEPKTKLVFEYT</sequence>
<organism evidence="1 2">
    <name type="scientific">Flectobacillus longus</name>
    <dbReference type="NCBI Taxonomy" id="2984207"/>
    <lineage>
        <taxon>Bacteria</taxon>
        <taxon>Pseudomonadati</taxon>
        <taxon>Bacteroidota</taxon>
        <taxon>Cytophagia</taxon>
        <taxon>Cytophagales</taxon>
        <taxon>Flectobacillaceae</taxon>
        <taxon>Flectobacillus</taxon>
    </lineage>
</organism>
<reference evidence="1 2" key="1">
    <citation type="submission" date="2023-05" db="EMBL/GenBank/DDBJ databases">
        <title>Novel species of genus Flectobacillus isolated from stream in China.</title>
        <authorList>
            <person name="Lu H."/>
        </authorList>
    </citation>
    <scope>NUCLEOTIDE SEQUENCE [LARGE SCALE GENOMIC DNA]</scope>
    <source>
        <strain evidence="1 2">DC10W</strain>
    </source>
</reference>
<keyword evidence="2" id="KW-1185">Reference proteome</keyword>
<name>A0ABT6YNX0_9BACT</name>
<proteinExistence type="predicted"/>
<evidence type="ECO:0000313" key="2">
    <source>
        <dbReference type="Proteomes" id="UP001236569"/>
    </source>
</evidence>
<dbReference type="EMBL" id="JASHID010000008">
    <property type="protein sequence ID" value="MDI9865295.1"/>
    <property type="molecule type" value="Genomic_DNA"/>
</dbReference>
<evidence type="ECO:0008006" key="3">
    <source>
        <dbReference type="Google" id="ProtNLM"/>
    </source>
</evidence>
<dbReference type="RefSeq" id="WP_283370314.1">
    <property type="nucleotide sequence ID" value="NZ_JASHID010000008.1"/>
</dbReference>
<gene>
    <name evidence="1" type="ORF">QM480_13225</name>
</gene>